<feature type="signal peptide" evidence="1">
    <location>
        <begin position="1"/>
        <end position="20"/>
    </location>
</feature>
<keyword evidence="3" id="KW-1185">Reference proteome</keyword>
<dbReference type="RefSeq" id="WP_110394082.1">
    <property type="nucleotide sequence ID" value="NZ_JBHUHB010000001.1"/>
</dbReference>
<feature type="chain" id="PRO_5038535422" description="DUF4367 domain-containing protein" evidence="1">
    <location>
        <begin position="21"/>
        <end position="359"/>
    </location>
</feature>
<sequence>MKRIVCLILVSMLLSGCSYITGVFEALHDSLSKEGEINNQLIDQKNPLDERKVIETAMEKQKEILKPGFITDDYKIGHMGINYYLPEGDLYYSASYGSYGNLIMMFYDRQPVSNKEIFNSMNENFEVDKEIEHDELKGFYGVRNTDWDSDHYEMRALHDDVSYNITVAAEEETDNLEIMERMTESLKTEADGAYDPLYNRITIDLDQVKFPTLSEDYTNVESVRIGFWDSSEAYMELEVSYEPKGLGYIHFTVVDKEVNIPEDYYDLEGEKETAAKTTVTEYKDKDNDTFLFTWTDEVYHYKILFWPHDGSFDRQDIYDIIDSSIQDQRKFANKEAFEGLRNEPNFNQTEKELEKLLKD</sequence>
<name>A0A2V3W5S1_9BACI</name>
<dbReference type="PROSITE" id="PS51257">
    <property type="entry name" value="PROKAR_LIPOPROTEIN"/>
    <property type="match status" value="1"/>
</dbReference>
<comment type="caution">
    <text evidence="2">The sequence shown here is derived from an EMBL/GenBank/DDBJ whole genome shotgun (WGS) entry which is preliminary data.</text>
</comment>
<dbReference type="AlphaFoldDB" id="A0A2V3W5S1"/>
<organism evidence="2 3">
    <name type="scientific">Pseudogracilibacillus auburnensis</name>
    <dbReference type="NCBI Taxonomy" id="1494959"/>
    <lineage>
        <taxon>Bacteria</taxon>
        <taxon>Bacillati</taxon>
        <taxon>Bacillota</taxon>
        <taxon>Bacilli</taxon>
        <taxon>Bacillales</taxon>
        <taxon>Bacillaceae</taxon>
        <taxon>Pseudogracilibacillus</taxon>
    </lineage>
</organism>
<proteinExistence type="predicted"/>
<keyword evidence="1" id="KW-0732">Signal</keyword>
<gene>
    <name evidence="2" type="ORF">DFR56_102127</name>
</gene>
<dbReference type="Proteomes" id="UP000247978">
    <property type="component" value="Unassembled WGS sequence"/>
</dbReference>
<evidence type="ECO:0008006" key="4">
    <source>
        <dbReference type="Google" id="ProtNLM"/>
    </source>
</evidence>
<protein>
    <recommendedName>
        <fullName evidence="4">DUF4367 domain-containing protein</fullName>
    </recommendedName>
</protein>
<accession>A0A2V3W5S1</accession>
<evidence type="ECO:0000313" key="2">
    <source>
        <dbReference type="EMBL" id="PXW89350.1"/>
    </source>
</evidence>
<evidence type="ECO:0000313" key="3">
    <source>
        <dbReference type="Proteomes" id="UP000247978"/>
    </source>
</evidence>
<dbReference type="EMBL" id="QJJQ01000002">
    <property type="protein sequence ID" value="PXW89350.1"/>
    <property type="molecule type" value="Genomic_DNA"/>
</dbReference>
<dbReference type="OrthoDB" id="2971561at2"/>
<evidence type="ECO:0000256" key="1">
    <source>
        <dbReference type="SAM" id="SignalP"/>
    </source>
</evidence>
<reference evidence="2 3" key="1">
    <citation type="submission" date="2018-05" db="EMBL/GenBank/DDBJ databases">
        <title>Genomic Encyclopedia of Type Strains, Phase IV (KMG-IV): sequencing the most valuable type-strain genomes for metagenomic binning, comparative biology and taxonomic classification.</title>
        <authorList>
            <person name="Goeker M."/>
        </authorList>
    </citation>
    <scope>NUCLEOTIDE SEQUENCE [LARGE SCALE GENOMIC DNA]</scope>
    <source>
        <strain evidence="2 3">DSM 28556</strain>
    </source>
</reference>